<name>A0ABQ4N589_9BACL</name>
<dbReference type="RefSeq" id="WP_213528565.1">
    <property type="nucleotide sequence ID" value="NZ_BOVJ01000061.1"/>
</dbReference>
<sequence>MKKNDGTKKDENRKAELRLSPKSRKLDIRDVLMQIGIPEDRWPEEWFSQPSDRAKRKV</sequence>
<organism evidence="2 3">
    <name type="scientific">Paenibacillus cisolokensis</name>
    <dbReference type="NCBI Taxonomy" id="1658519"/>
    <lineage>
        <taxon>Bacteria</taxon>
        <taxon>Bacillati</taxon>
        <taxon>Bacillota</taxon>
        <taxon>Bacilli</taxon>
        <taxon>Bacillales</taxon>
        <taxon>Paenibacillaceae</taxon>
        <taxon>Paenibacillus</taxon>
    </lineage>
</organism>
<accession>A0ABQ4N589</accession>
<evidence type="ECO:0000256" key="1">
    <source>
        <dbReference type="SAM" id="MobiDB-lite"/>
    </source>
</evidence>
<reference evidence="2 3" key="1">
    <citation type="submission" date="2021-04" db="EMBL/GenBank/DDBJ databases">
        <title>Draft genome sequence of Paenibacillus cisolokensis, LC2-13A.</title>
        <authorList>
            <person name="Uke A."/>
            <person name="Chhe C."/>
            <person name="Baramee S."/>
            <person name="Kosugi A."/>
        </authorList>
    </citation>
    <scope>NUCLEOTIDE SEQUENCE [LARGE SCALE GENOMIC DNA]</scope>
    <source>
        <strain evidence="2 3">LC2-13A</strain>
    </source>
</reference>
<keyword evidence="3" id="KW-1185">Reference proteome</keyword>
<feature type="region of interest" description="Disordered" evidence="1">
    <location>
        <begin position="1"/>
        <end position="20"/>
    </location>
</feature>
<dbReference type="Proteomes" id="UP000680304">
    <property type="component" value="Unassembled WGS sequence"/>
</dbReference>
<dbReference type="EMBL" id="BOVJ01000061">
    <property type="protein sequence ID" value="GIQ63373.1"/>
    <property type="molecule type" value="Genomic_DNA"/>
</dbReference>
<evidence type="ECO:0000313" key="3">
    <source>
        <dbReference type="Proteomes" id="UP000680304"/>
    </source>
</evidence>
<evidence type="ECO:0000313" key="2">
    <source>
        <dbReference type="EMBL" id="GIQ63373.1"/>
    </source>
</evidence>
<proteinExistence type="predicted"/>
<gene>
    <name evidence="2" type="ORF">PACILC2_19410</name>
</gene>
<protein>
    <submittedName>
        <fullName evidence="2">Uncharacterized protein</fullName>
    </submittedName>
</protein>
<comment type="caution">
    <text evidence="2">The sequence shown here is derived from an EMBL/GenBank/DDBJ whole genome shotgun (WGS) entry which is preliminary data.</text>
</comment>